<feature type="domain" description="Hint" evidence="2">
    <location>
        <begin position="26"/>
        <end position="153"/>
    </location>
</feature>
<dbReference type="InterPro" id="IPR030934">
    <property type="entry name" value="Intein_C"/>
</dbReference>
<dbReference type="InterPro" id="IPR036844">
    <property type="entry name" value="Hint_dom_sf"/>
</dbReference>
<name>A0ABR7M2N4_9ACTN</name>
<dbReference type="Pfam" id="PF05203">
    <property type="entry name" value="Hom_end_hint"/>
    <property type="match status" value="1"/>
</dbReference>
<dbReference type="PROSITE" id="PS50818">
    <property type="entry name" value="INTEIN_C_TER"/>
    <property type="match status" value="1"/>
</dbReference>
<keyword evidence="4" id="KW-1185">Reference proteome</keyword>
<evidence type="ECO:0000256" key="1">
    <source>
        <dbReference type="SAM" id="MobiDB-lite"/>
    </source>
</evidence>
<comment type="caution">
    <text evidence="3">The sequence shown here is derived from an EMBL/GenBank/DDBJ whole genome shotgun (WGS) entry which is preliminary data.</text>
</comment>
<dbReference type="NCBIfam" id="TIGR01443">
    <property type="entry name" value="intein_Cterm"/>
    <property type="match status" value="1"/>
</dbReference>
<dbReference type="InterPro" id="IPR003587">
    <property type="entry name" value="Hint_dom_N"/>
</dbReference>
<evidence type="ECO:0000259" key="2">
    <source>
        <dbReference type="SMART" id="SM00306"/>
    </source>
</evidence>
<dbReference type="Pfam" id="PF14440">
    <property type="entry name" value="XOO_2897-deam"/>
    <property type="match status" value="1"/>
</dbReference>
<gene>
    <name evidence="3" type="ORF">HKK74_38685</name>
</gene>
<dbReference type="RefSeq" id="WP_187248405.1">
    <property type="nucleotide sequence ID" value="NZ_BAAAOK010000005.1"/>
</dbReference>
<dbReference type="SUPFAM" id="SSF51294">
    <property type="entry name" value="Hedgehog/intein (Hint) domain"/>
    <property type="match status" value="1"/>
</dbReference>
<sequence>MTRDTGKKQPSKPDGGGAGGASCPIGNSFTPETKVLMADGSTKPIEDVKVGDKVLATDPDTGKTTEREVVATIIGDGSKDLVEITVDTGREIKKAGAGNGPKQATKSARSGKAHDAGTGTVIATSGHPFWVADRHAWVGAGKLQPGMWLRTSAGTYVQVEAIRTWTAPQRVHNLTVTEDHTYYVEAGDTEVLVHNCGGQVRYGSTELSQATLEARVLDGAKSANTYAAALYEDAAGGLRTLVVNSNAAGQAEKNMVAQLGELGVSPSAVRQLYVEYQPCPRCDANWIPKFSNAKVTWSFAWNSDKAVQAAARKDRAAAINELWGQ</sequence>
<feature type="region of interest" description="Disordered" evidence="1">
    <location>
        <begin position="1"/>
        <end position="43"/>
    </location>
</feature>
<proteinExistence type="predicted"/>
<dbReference type="EMBL" id="JABVEC010000074">
    <property type="protein sequence ID" value="MBC6471368.1"/>
    <property type="molecule type" value="Genomic_DNA"/>
</dbReference>
<reference evidence="3 4" key="1">
    <citation type="submission" date="2020-06" db="EMBL/GenBank/DDBJ databases">
        <title>Actinomadura xiongansis sp. nov., isolated from soil of Baiyangdian.</title>
        <authorList>
            <person name="Zhang X."/>
        </authorList>
    </citation>
    <scope>NUCLEOTIDE SEQUENCE [LARGE SCALE GENOMIC DNA]</scope>
    <source>
        <strain evidence="3 4">HBUM206468</strain>
    </source>
</reference>
<dbReference type="SMART" id="SM00306">
    <property type="entry name" value="HintN"/>
    <property type="match status" value="1"/>
</dbReference>
<organism evidence="3 4">
    <name type="scientific">Actinomadura alba</name>
    <dbReference type="NCBI Taxonomy" id="406431"/>
    <lineage>
        <taxon>Bacteria</taxon>
        <taxon>Bacillati</taxon>
        <taxon>Actinomycetota</taxon>
        <taxon>Actinomycetes</taxon>
        <taxon>Streptosporangiales</taxon>
        <taxon>Thermomonosporaceae</taxon>
        <taxon>Actinomadura</taxon>
    </lineage>
</organism>
<protein>
    <recommendedName>
        <fullName evidence="2">Hint domain-containing protein</fullName>
    </recommendedName>
</protein>
<dbReference type="Proteomes" id="UP000805614">
    <property type="component" value="Unassembled WGS sequence"/>
</dbReference>
<dbReference type="InterPro" id="IPR007868">
    <property type="entry name" value="Hom_end_hint"/>
</dbReference>
<evidence type="ECO:0000313" key="4">
    <source>
        <dbReference type="Proteomes" id="UP000805614"/>
    </source>
</evidence>
<accession>A0ABR7M2N4</accession>
<dbReference type="InterPro" id="IPR032722">
    <property type="entry name" value="Deaminase_XOO_2897"/>
</dbReference>
<dbReference type="Pfam" id="PF07591">
    <property type="entry name" value="PT-HINT"/>
    <property type="match status" value="1"/>
</dbReference>
<dbReference type="CDD" id="cd00081">
    <property type="entry name" value="Hint"/>
    <property type="match status" value="1"/>
</dbReference>
<evidence type="ECO:0000313" key="3">
    <source>
        <dbReference type="EMBL" id="MBC6471368.1"/>
    </source>
</evidence>
<dbReference type="Gene3D" id="2.170.16.10">
    <property type="entry name" value="Hedgehog/Intein (Hint) domain"/>
    <property type="match status" value="2"/>
</dbReference>
<feature type="region of interest" description="Disordered" evidence="1">
    <location>
        <begin position="93"/>
        <end position="116"/>
    </location>
</feature>